<comment type="pathway">
    <text evidence="8 10">Purine metabolism; AMP biosynthesis via de novo pathway; AMP from IMP: step 1/2.</text>
</comment>
<feature type="binding site" evidence="8">
    <location>
        <position position="325"/>
    </location>
    <ligand>
        <name>GTP</name>
        <dbReference type="ChEBI" id="CHEBI:37565"/>
    </ligand>
</feature>
<dbReference type="GO" id="GO:0046040">
    <property type="term" value="P:IMP metabolic process"/>
    <property type="evidence" value="ECO:0007669"/>
    <property type="project" value="TreeGrafter"/>
</dbReference>
<feature type="active site" description="Proton acceptor" evidence="8">
    <location>
        <position position="29"/>
    </location>
</feature>
<dbReference type="InterPro" id="IPR027417">
    <property type="entry name" value="P-loop_NTPase"/>
</dbReference>
<comment type="subcellular location">
    <subcellularLocation>
        <location evidence="8">Cytoplasm</location>
    </subcellularLocation>
</comment>
<dbReference type="GO" id="GO:0005525">
    <property type="term" value="F:GTP binding"/>
    <property type="evidence" value="ECO:0007669"/>
    <property type="project" value="UniProtKB-UniRule"/>
</dbReference>
<dbReference type="PROSITE" id="PS00300">
    <property type="entry name" value="SRP54"/>
    <property type="match status" value="1"/>
</dbReference>
<dbReference type="Gene3D" id="3.40.440.10">
    <property type="entry name" value="Adenylosuccinate Synthetase, subunit A, domain 1"/>
    <property type="match status" value="1"/>
</dbReference>
<dbReference type="SMART" id="SM00788">
    <property type="entry name" value="Adenylsucc_synt"/>
    <property type="match status" value="1"/>
</dbReference>
<feature type="binding site" evidence="8">
    <location>
        <position position="58"/>
    </location>
    <ligand>
        <name>Mg(2+)</name>
        <dbReference type="ChEBI" id="CHEBI:18420"/>
    </ligand>
</feature>
<evidence type="ECO:0000313" key="13">
    <source>
        <dbReference type="Proteomes" id="UP001201812"/>
    </source>
</evidence>
<evidence type="ECO:0000256" key="2">
    <source>
        <dbReference type="ARBA" id="ARBA00022598"/>
    </source>
</evidence>
<feature type="binding site" evidence="8">
    <location>
        <begin position="351"/>
        <end position="353"/>
    </location>
    <ligand>
        <name>GTP</name>
        <dbReference type="ChEBI" id="CHEBI:37565"/>
    </ligand>
</feature>
<dbReference type="EC" id="6.3.4.4" evidence="8 10"/>
<comment type="function">
    <text evidence="8">Plays an important role in the de novo pathway and in the salvage pathway of purine nucleotide biosynthesis. Catalyzes the first commited step in the biosynthesis of AMP from IMP.</text>
</comment>
<dbReference type="NCBIfam" id="TIGR00184">
    <property type="entry name" value="purA"/>
    <property type="match status" value="1"/>
</dbReference>
<proteinExistence type="inferred from homology"/>
<dbReference type="Proteomes" id="UP001201812">
    <property type="component" value="Unassembled WGS sequence"/>
</dbReference>
<evidence type="ECO:0000256" key="8">
    <source>
        <dbReference type="HAMAP-Rule" id="MF_03125"/>
    </source>
</evidence>
<dbReference type="InterPro" id="IPR042110">
    <property type="entry name" value="Adenylosuccinate_synth_dom2"/>
</dbReference>
<keyword evidence="4 8" id="KW-0547">Nucleotide-binding</keyword>
<dbReference type="InterPro" id="IPR001114">
    <property type="entry name" value="Adenylosuccinate_synthetase"/>
</dbReference>
<dbReference type="CDD" id="cd03108">
    <property type="entry name" value="AdSS"/>
    <property type="match status" value="1"/>
</dbReference>
<evidence type="ECO:0000256" key="10">
    <source>
        <dbReference type="RuleBase" id="RU000520"/>
    </source>
</evidence>
<keyword evidence="2 8" id="KW-0436">Ligase</keyword>
<dbReference type="GO" id="GO:0044208">
    <property type="term" value="P:'de novo' AMP biosynthetic process"/>
    <property type="evidence" value="ECO:0007669"/>
    <property type="project" value="UniProtKB-UniRule"/>
</dbReference>
<organism evidence="12 13">
    <name type="scientific">Ditylenchus destructor</name>
    <dbReference type="NCBI Taxonomy" id="166010"/>
    <lineage>
        <taxon>Eukaryota</taxon>
        <taxon>Metazoa</taxon>
        <taxon>Ecdysozoa</taxon>
        <taxon>Nematoda</taxon>
        <taxon>Chromadorea</taxon>
        <taxon>Rhabditida</taxon>
        <taxon>Tylenchina</taxon>
        <taxon>Tylenchomorpha</taxon>
        <taxon>Sphaerularioidea</taxon>
        <taxon>Anguinidae</taxon>
        <taxon>Anguininae</taxon>
        <taxon>Ditylenchus</taxon>
    </lineage>
</organism>
<evidence type="ECO:0000256" key="9">
    <source>
        <dbReference type="PROSITE-ProRule" id="PRU10134"/>
    </source>
</evidence>
<keyword evidence="8" id="KW-0963">Cytoplasm</keyword>
<feature type="binding site" evidence="8">
    <location>
        <begin position="319"/>
        <end position="325"/>
    </location>
    <ligand>
        <name>substrate</name>
    </ligand>
</feature>
<feature type="binding site" evidence="8">
    <location>
        <begin position="58"/>
        <end position="60"/>
    </location>
    <ligand>
        <name>GTP</name>
        <dbReference type="ChEBI" id="CHEBI:37565"/>
    </ligand>
</feature>
<evidence type="ECO:0000256" key="3">
    <source>
        <dbReference type="ARBA" id="ARBA00022723"/>
    </source>
</evidence>
<dbReference type="InterPro" id="IPR000897">
    <property type="entry name" value="SRP54_GTPase_dom"/>
</dbReference>
<comment type="subunit">
    <text evidence="1 8">Homodimer.</text>
</comment>
<feature type="binding site" evidence="8">
    <location>
        <position position="29"/>
    </location>
    <ligand>
        <name>Mg(2+)</name>
        <dbReference type="ChEBI" id="CHEBI:18420"/>
    </ligand>
</feature>
<dbReference type="FunFam" id="3.90.170.10:FF:000001">
    <property type="entry name" value="Adenylosuccinate synthetase"/>
    <property type="match status" value="1"/>
</dbReference>
<dbReference type="InterPro" id="IPR042111">
    <property type="entry name" value="Adenylosuccinate_synth_dom3"/>
</dbReference>
<dbReference type="HAMAP" id="MF_00011">
    <property type="entry name" value="Adenylosucc_synth"/>
    <property type="match status" value="1"/>
</dbReference>
<keyword evidence="3 8" id="KW-0479">Metal-binding</keyword>
<keyword evidence="5 8" id="KW-0658">Purine biosynthesis</keyword>
<dbReference type="SUPFAM" id="SSF52540">
    <property type="entry name" value="P-loop containing nucleoside triphosphate hydrolases"/>
    <property type="match status" value="1"/>
</dbReference>
<evidence type="ECO:0000259" key="11">
    <source>
        <dbReference type="PROSITE" id="PS00300"/>
    </source>
</evidence>
<feature type="binding site" evidence="8">
    <location>
        <position position="150"/>
    </location>
    <ligand>
        <name>IMP</name>
        <dbReference type="ChEBI" id="CHEBI:58053"/>
    </ligand>
</feature>
<evidence type="ECO:0000256" key="7">
    <source>
        <dbReference type="ARBA" id="ARBA00023134"/>
    </source>
</evidence>
<dbReference type="PROSITE" id="PS00513">
    <property type="entry name" value="ADENYLOSUCCIN_SYN_2"/>
    <property type="match status" value="1"/>
</dbReference>
<dbReference type="EMBL" id="JAKKPZ010000019">
    <property type="protein sequence ID" value="KAI1712196.1"/>
    <property type="molecule type" value="Genomic_DNA"/>
</dbReference>
<keyword evidence="13" id="KW-1185">Reference proteome</keyword>
<dbReference type="GO" id="GO:0005737">
    <property type="term" value="C:cytoplasm"/>
    <property type="evidence" value="ECO:0007669"/>
    <property type="project" value="UniProtKB-SubCell"/>
</dbReference>
<dbReference type="PROSITE" id="PS01266">
    <property type="entry name" value="ADENYLOSUCCIN_SYN_1"/>
    <property type="match status" value="1"/>
</dbReference>
<comment type="catalytic activity">
    <reaction evidence="8 10">
        <text>IMP + L-aspartate + GTP = N(6)-(1,2-dicarboxyethyl)-AMP + GDP + phosphate + 2 H(+)</text>
        <dbReference type="Rhea" id="RHEA:15753"/>
        <dbReference type="ChEBI" id="CHEBI:15378"/>
        <dbReference type="ChEBI" id="CHEBI:29991"/>
        <dbReference type="ChEBI" id="CHEBI:37565"/>
        <dbReference type="ChEBI" id="CHEBI:43474"/>
        <dbReference type="ChEBI" id="CHEBI:57567"/>
        <dbReference type="ChEBI" id="CHEBI:58053"/>
        <dbReference type="ChEBI" id="CHEBI:58189"/>
        <dbReference type="EC" id="6.3.4.4"/>
    </reaction>
</comment>
<accession>A0AAD4N1Z6</accession>
<evidence type="ECO:0000256" key="6">
    <source>
        <dbReference type="ARBA" id="ARBA00022842"/>
    </source>
</evidence>
<dbReference type="Gene3D" id="1.10.300.10">
    <property type="entry name" value="Adenylosuccinate Synthetase, subunit A, domain 2"/>
    <property type="match status" value="1"/>
</dbReference>
<dbReference type="PANTHER" id="PTHR11846:SF0">
    <property type="entry name" value="ADENYLOSUCCINATE SYNTHETASE"/>
    <property type="match status" value="1"/>
</dbReference>
<protein>
    <recommendedName>
        <fullName evidence="8 10">Adenylosuccinate synthetase</fullName>
        <shortName evidence="8">AMPSase</shortName>
        <shortName evidence="8">AdSS</shortName>
        <ecNumber evidence="8 10">6.3.4.4</ecNumber>
    </recommendedName>
    <alternativeName>
        <fullName evidence="8">IMP--aspartate ligase</fullName>
    </alternativeName>
</protein>
<feature type="binding site" evidence="8">
    <location>
        <position position="259"/>
    </location>
    <ligand>
        <name>IMP</name>
        <dbReference type="ChEBI" id="CHEBI:58053"/>
    </ligand>
</feature>
<evidence type="ECO:0000256" key="1">
    <source>
        <dbReference type="ARBA" id="ARBA00011738"/>
    </source>
</evidence>
<feature type="active site" evidence="9">
    <location>
        <position position="161"/>
    </location>
</feature>
<feature type="binding site" evidence="8">
    <location>
        <position position="164"/>
    </location>
    <ligand>
        <name>IMP</name>
        <dbReference type="ChEBI" id="CHEBI:58053"/>
        <note>ligand shared between dimeric partners</note>
    </ligand>
</feature>
<dbReference type="GO" id="GO:0000287">
    <property type="term" value="F:magnesium ion binding"/>
    <property type="evidence" value="ECO:0007669"/>
    <property type="project" value="UniProtKB-UniRule"/>
</dbReference>
<feature type="binding site" evidence="8">
    <location>
        <position position="323"/>
    </location>
    <ligand>
        <name>IMP</name>
        <dbReference type="ChEBI" id="CHEBI:58053"/>
    </ligand>
</feature>
<comment type="similarity">
    <text evidence="8 10">Belongs to the adenylosuccinate synthetase family.</text>
</comment>
<dbReference type="FunFam" id="1.10.300.10:FF:000001">
    <property type="entry name" value="Adenylosuccinate synthetase"/>
    <property type="match status" value="1"/>
</dbReference>
<comment type="caution">
    <text evidence="12">The sequence shown here is derived from an EMBL/GenBank/DDBJ whole genome shotgun (WGS) entry which is preliminary data.</text>
</comment>
<feature type="binding site" evidence="8">
    <location>
        <begin position="28"/>
        <end position="34"/>
    </location>
    <ligand>
        <name>GTP</name>
        <dbReference type="ChEBI" id="CHEBI:37565"/>
    </ligand>
</feature>
<feature type="active site" description="Proton donor" evidence="8">
    <location>
        <position position="59"/>
    </location>
</feature>
<dbReference type="InterPro" id="IPR018220">
    <property type="entry name" value="Adenylosuccin_syn_GTP-bd"/>
</dbReference>
<dbReference type="Pfam" id="PF00709">
    <property type="entry name" value="Adenylsucc_synt"/>
    <property type="match status" value="1"/>
</dbReference>
<dbReference type="InterPro" id="IPR042109">
    <property type="entry name" value="Adenylosuccinate_synth_dom1"/>
</dbReference>
<keyword evidence="6 8" id="KW-0460">Magnesium</keyword>
<evidence type="ECO:0000256" key="4">
    <source>
        <dbReference type="ARBA" id="ARBA00022741"/>
    </source>
</evidence>
<dbReference type="NCBIfam" id="NF002223">
    <property type="entry name" value="PRK01117.1"/>
    <property type="match status" value="1"/>
</dbReference>
<evidence type="ECO:0000256" key="5">
    <source>
        <dbReference type="ARBA" id="ARBA00022755"/>
    </source>
</evidence>
<dbReference type="GO" id="GO:0006614">
    <property type="term" value="P:SRP-dependent cotranslational protein targeting to membrane"/>
    <property type="evidence" value="ECO:0007669"/>
    <property type="project" value="InterPro"/>
</dbReference>
<feature type="binding site" evidence="8">
    <location>
        <begin position="56"/>
        <end position="59"/>
    </location>
    <ligand>
        <name>IMP</name>
        <dbReference type="ChEBI" id="CHEBI:58053"/>
    </ligand>
</feature>
<comment type="cofactor">
    <cofactor evidence="8">
        <name>Mg(2+)</name>
        <dbReference type="ChEBI" id="CHEBI:18420"/>
    </cofactor>
    <text evidence="8">Binds 1 Mg(2+) ion per subunit.</text>
</comment>
<comment type="function">
    <text evidence="10">Plays an important role in the de novo pathway of purine nucleotide biosynthesis.</text>
</comment>
<dbReference type="InterPro" id="IPR033128">
    <property type="entry name" value="Adenylosuccin_syn_Lys_AS"/>
</dbReference>
<gene>
    <name evidence="12" type="ORF">DdX_09740</name>
</gene>
<evidence type="ECO:0000313" key="12">
    <source>
        <dbReference type="EMBL" id="KAI1712196.1"/>
    </source>
</evidence>
<feature type="domain" description="SRP54-type proteins GTP-binding" evidence="11">
    <location>
        <begin position="428"/>
        <end position="441"/>
    </location>
</feature>
<feature type="binding site" evidence="8">
    <location>
        <position position="244"/>
    </location>
    <ligand>
        <name>IMP</name>
        <dbReference type="ChEBI" id="CHEBI:58053"/>
    </ligand>
</feature>
<sequence length="444" mass="49029">MVEEAKAEQNGALAQQGSVTVLLGAQWGDEGKGKVIDFLIGHNKVDVTARCQGGNNAGHTVVANGRKYDFHLIPSGLVDENCYNVIGNGVVVNLDALFSELEHNGFKRGDSNWEKRLVISNRCHLVFGVHIQADGQQEGLLGTNKEIGTTRRGIGPTYSSKCFRNGIRLADLLGDFDDFTKRYQSLVEFYKTQFPNINLNEVEELAHLKKHAETLKEMGIVVDTVPLIHKMRLDGKSILVEGANGALLDIDFGTYPFVTSSNSTVGGACTGLGVPPTAIKHIHGVVKAYQTRVGTGPFPTEQKNEVGEKLQNVGREWGVTTGRRRRCGWLDLVLLRTANIINGFTVLTLTKLDILDDFDEIKIGVSYELDGNELTEAPARAADWDRIQVKYRTFPGWKTNIGKMRNFGDLPPNCRAYVEFIEKFIGVPIKFIGVGESREDLIVR</sequence>
<keyword evidence="7 8" id="KW-0342">GTP-binding</keyword>
<dbReference type="PANTHER" id="PTHR11846">
    <property type="entry name" value="ADENYLOSUCCINATE SYNTHETASE"/>
    <property type="match status" value="1"/>
</dbReference>
<feature type="binding site" evidence="8">
    <location>
        <begin position="29"/>
        <end position="32"/>
    </location>
    <ligand>
        <name>IMP</name>
        <dbReference type="ChEBI" id="CHEBI:58053"/>
    </ligand>
</feature>
<reference evidence="12" key="1">
    <citation type="submission" date="2022-01" db="EMBL/GenBank/DDBJ databases">
        <title>Genome Sequence Resource for Two Populations of Ditylenchus destructor, the Migratory Endoparasitic Phytonematode.</title>
        <authorList>
            <person name="Zhang H."/>
            <person name="Lin R."/>
            <person name="Xie B."/>
        </authorList>
    </citation>
    <scope>NUCLEOTIDE SEQUENCE</scope>
    <source>
        <strain evidence="12">BazhouSP</strain>
    </source>
</reference>
<dbReference type="GO" id="GO:0004019">
    <property type="term" value="F:adenylosuccinate synthase activity"/>
    <property type="evidence" value="ECO:0007669"/>
    <property type="project" value="UniProtKB-UniRule"/>
</dbReference>
<feature type="binding site" evidence="8">
    <location>
        <begin position="433"/>
        <end position="435"/>
    </location>
    <ligand>
        <name>GTP</name>
        <dbReference type="ChEBI" id="CHEBI:37565"/>
    </ligand>
</feature>
<dbReference type="Gene3D" id="3.90.170.10">
    <property type="entry name" value="Adenylosuccinate Synthetase, subunit A, domain 3"/>
    <property type="match status" value="1"/>
</dbReference>
<name>A0AAD4N1Z6_9BILA</name>
<dbReference type="AlphaFoldDB" id="A0AAD4N1Z6"/>